<evidence type="ECO:0000313" key="2">
    <source>
        <dbReference type="EMBL" id="TCS71369.1"/>
    </source>
</evidence>
<evidence type="ECO:0000313" key="3">
    <source>
        <dbReference type="Proteomes" id="UP000295135"/>
    </source>
</evidence>
<dbReference type="AlphaFoldDB" id="A0A4R3JWL5"/>
<accession>A0A4R3JWL5</accession>
<comment type="caution">
    <text evidence="2">The sequence shown here is derived from an EMBL/GenBank/DDBJ whole genome shotgun (WGS) entry which is preliminary data.</text>
</comment>
<evidence type="ECO:0000256" key="1">
    <source>
        <dbReference type="SAM" id="SignalP"/>
    </source>
</evidence>
<dbReference type="OrthoDB" id="9182149at2"/>
<dbReference type="Proteomes" id="UP000295135">
    <property type="component" value="Unassembled WGS sequence"/>
</dbReference>
<organism evidence="2 3">
    <name type="scientific">Sulfuritortus calidifontis</name>
    <dbReference type="NCBI Taxonomy" id="1914471"/>
    <lineage>
        <taxon>Bacteria</taxon>
        <taxon>Pseudomonadati</taxon>
        <taxon>Pseudomonadota</taxon>
        <taxon>Betaproteobacteria</taxon>
        <taxon>Nitrosomonadales</taxon>
        <taxon>Thiobacillaceae</taxon>
        <taxon>Sulfuritortus</taxon>
    </lineage>
</organism>
<name>A0A4R3JWL5_9PROT</name>
<feature type="chain" id="PRO_5020782810" description="Membrane-bound lysozyme inhibitor of c-type lysozyme MliC" evidence="1">
    <location>
        <begin position="24"/>
        <end position="110"/>
    </location>
</feature>
<dbReference type="PROSITE" id="PS51257">
    <property type="entry name" value="PROKAR_LIPOPROTEIN"/>
    <property type="match status" value="1"/>
</dbReference>
<proteinExistence type="predicted"/>
<keyword evidence="1" id="KW-0732">Signal</keyword>
<keyword evidence="3" id="KW-1185">Reference proteome</keyword>
<gene>
    <name evidence="2" type="ORF">EDC61_11096</name>
</gene>
<protein>
    <recommendedName>
        <fullName evidence="4">Membrane-bound lysozyme inhibitor of c-type lysozyme MliC</fullName>
    </recommendedName>
</protein>
<reference evidence="2 3" key="1">
    <citation type="submission" date="2019-03" db="EMBL/GenBank/DDBJ databases">
        <title>Genomic Encyclopedia of Type Strains, Phase IV (KMG-IV): sequencing the most valuable type-strain genomes for metagenomic binning, comparative biology and taxonomic classification.</title>
        <authorList>
            <person name="Goeker M."/>
        </authorList>
    </citation>
    <scope>NUCLEOTIDE SEQUENCE [LARGE SCALE GENOMIC DNA]</scope>
    <source>
        <strain evidence="2 3">DSM 103923</strain>
    </source>
</reference>
<dbReference type="EMBL" id="SLZY01000010">
    <property type="protein sequence ID" value="TCS71369.1"/>
    <property type="molecule type" value="Genomic_DNA"/>
</dbReference>
<feature type="signal peptide" evidence="1">
    <location>
        <begin position="1"/>
        <end position="23"/>
    </location>
</feature>
<sequence length="110" mass="11447">MSTLKILATAVATTLLIAGCATSGGKSAAEATPGKFVTYSCEGNKSFSVRFDAENGTARIRTHDGSAELSKGARGLYRDDAGEWILTLADGKGTELVHKSKAVYKSCSAQ</sequence>
<dbReference type="RefSeq" id="WP_126463318.1">
    <property type="nucleotide sequence ID" value="NZ_AP018721.1"/>
</dbReference>
<evidence type="ECO:0008006" key="4">
    <source>
        <dbReference type="Google" id="ProtNLM"/>
    </source>
</evidence>